<keyword evidence="7" id="KW-1185">Reference proteome</keyword>
<dbReference type="CDD" id="cd00609">
    <property type="entry name" value="AAT_like"/>
    <property type="match status" value="1"/>
</dbReference>
<dbReference type="EMBL" id="BLAY01000193">
    <property type="protein sequence ID" value="GET42991.1"/>
    <property type="molecule type" value="Genomic_DNA"/>
</dbReference>
<evidence type="ECO:0000313" key="6">
    <source>
        <dbReference type="EMBL" id="GET42991.1"/>
    </source>
</evidence>
<evidence type="ECO:0000256" key="3">
    <source>
        <dbReference type="ARBA" id="ARBA00022679"/>
    </source>
</evidence>
<gene>
    <name evidence="6" type="ORF">MiSe_78110</name>
</gene>
<dbReference type="PANTHER" id="PTHR42790">
    <property type="entry name" value="AMINOTRANSFERASE"/>
    <property type="match status" value="1"/>
</dbReference>
<dbReference type="InterPro" id="IPR015421">
    <property type="entry name" value="PyrdxlP-dep_Trfase_major"/>
</dbReference>
<dbReference type="GO" id="GO:1901605">
    <property type="term" value="P:alpha-amino acid metabolic process"/>
    <property type="evidence" value="ECO:0007669"/>
    <property type="project" value="TreeGrafter"/>
</dbReference>
<reference evidence="6" key="1">
    <citation type="submission" date="2019-10" db="EMBL/GenBank/DDBJ databases">
        <title>Draft genome sequece of Microseira wollei NIES-4236.</title>
        <authorList>
            <person name="Yamaguchi H."/>
            <person name="Suzuki S."/>
            <person name="Kawachi M."/>
        </authorList>
    </citation>
    <scope>NUCLEOTIDE SEQUENCE</scope>
    <source>
        <strain evidence="6">NIES-4236</strain>
    </source>
</reference>
<dbReference type="NCBIfam" id="NF006967">
    <property type="entry name" value="PRK09440.1-5"/>
    <property type="match status" value="1"/>
</dbReference>
<dbReference type="InterPro" id="IPR015424">
    <property type="entry name" value="PyrdxlP-dep_Trfase"/>
</dbReference>
<evidence type="ECO:0000256" key="4">
    <source>
        <dbReference type="ARBA" id="ARBA00022898"/>
    </source>
</evidence>
<keyword evidence="4" id="KW-0663">Pyridoxal phosphate</keyword>
<comment type="cofactor">
    <cofactor evidence="1">
        <name>pyridoxal 5'-phosphate</name>
        <dbReference type="ChEBI" id="CHEBI:597326"/>
    </cofactor>
</comment>
<dbReference type="GO" id="GO:0030170">
    <property type="term" value="F:pyridoxal phosphate binding"/>
    <property type="evidence" value="ECO:0007669"/>
    <property type="project" value="InterPro"/>
</dbReference>
<dbReference type="Gene3D" id="3.40.640.10">
    <property type="entry name" value="Type I PLP-dependent aspartate aminotransferase-like (Major domain)"/>
    <property type="match status" value="1"/>
</dbReference>
<dbReference type="InterPro" id="IPR050859">
    <property type="entry name" value="Class-I_PLP-dep_aminotransf"/>
</dbReference>
<dbReference type="GO" id="GO:0005829">
    <property type="term" value="C:cytosol"/>
    <property type="evidence" value="ECO:0007669"/>
    <property type="project" value="TreeGrafter"/>
</dbReference>
<dbReference type="InterPro" id="IPR004839">
    <property type="entry name" value="Aminotransferase_I/II_large"/>
</dbReference>
<dbReference type="SUPFAM" id="SSF53383">
    <property type="entry name" value="PLP-dependent transferases"/>
    <property type="match status" value="1"/>
</dbReference>
<comment type="caution">
    <text evidence="6">The sequence shown here is derived from an EMBL/GenBank/DDBJ whole genome shotgun (WGS) entry which is preliminary data.</text>
</comment>
<evidence type="ECO:0000256" key="2">
    <source>
        <dbReference type="ARBA" id="ARBA00022576"/>
    </source>
</evidence>
<sequence>MYVRRVVGVFLVNCADAVRHHFSADAHSSRHQIKDDGAGILLFLGKIISTSGVLEIFMHPALSQIGTQMSQLTGVRAIMKDIIETLQAGKGQDFINLSAGNPVILPEVEQLWRDCTAQLLASSEYGEVVCRYGSSQGYQPLIDAIASDFNRRYGLNLTHRNILITPGSQSIYFYAANAFGGYTASGDLKQIVLPLSPDYTGYGGVTLTPEALVAYQPTLDINEASHRFKYRPDFSKLVINETTGCVIFSRPCNPTGNVLTDEEVKKIADLAASYDVPVLIDSAYAPPFPALNFTEMTPVFGENILHCISLSKAGLPGERIGVAIGDAKLIGVLECFQTNLCIHSSRYGQAIATRGINSGALADISVNVIRPYYQNKFIVVESTLDKAMPKDLPWFLHRGEGAIFAWLWLQDLPITDWDLYQELKQVGVIVVPGSSFFPGLRSEWVHKQQCIRISLTATDEEIEMGMQRLAKVVEGVYMRSPID</sequence>
<dbReference type="GO" id="GO:0009042">
    <property type="term" value="F:valine-pyruvate transaminase activity"/>
    <property type="evidence" value="ECO:0007669"/>
    <property type="project" value="TreeGrafter"/>
</dbReference>
<name>A0AAV3XN12_9CYAN</name>
<evidence type="ECO:0000256" key="1">
    <source>
        <dbReference type="ARBA" id="ARBA00001933"/>
    </source>
</evidence>
<organism evidence="6 7">
    <name type="scientific">Microseira wollei NIES-4236</name>
    <dbReference type="NCBI Taxonomy" id="2530354"/>
    <lineage>
        <taxon>Bacteria</taxon>
        <taxon>Bacillati</taxon>
        <taxon>Cyanobacteriota</taxon>
        <taxon>Cyanophyceae</taxon>
        <taxon>Oscillatoriophycideae</taxon>
        <taxon>Aerosakkonematales</taxon>
        <taxon>Aerosakkonemataceae</taxon>
        <taxon>Microseira</taxon>
    </lineage>
</organism>
<proteinExistence type="predicted"/>
<keyword evidence="2 6" id="KW-0032">Aminotransferase</keyword>
<dbReference type="PANTHER" id="PTHR42790:SF4">
    <property type="entry name" value="VALINE--PYRUVATE AMINOTRANSFERASE"/>
    <property type="match status" value="1"/>
</dbReference>
<keyword evidence="3" id="KW-0808">Transferase</keyword>
<dbReference type="Proteomes" id="UP001050975">
    <property type="component" value="Unassembled WGS sequence"/>
</dbReference>
<protein>
    <submittedName>
        <fullName evidence="6">Valine-pyruvate aminotransferase</fullName>
    </submittedName>
</protein>
<evidence type="ECO:0000313" key="7">
    <source>
        <dbReference type="Proteomes" id="UP001050975"/>
    </source>
</evidence>
<evidence type="ECO:0000259" key="5">
    <source>
        <dbReference type="Pfam" id="PF00155"/>
    </source>
</evidence>
<accession>A0AAV3XN12</accession>
<dbReference type="AlphaFoldDB" id="A0AAV3XN12"/>
<feature type="domain" description="Aminotransferase class I/classII large" evidence="5">
    <location>
        <begin position="94"/>
        <end position="469"/>
    </location>
</feature>
<dbReference type="Pfam" id="PF00155">
    <property type="entry name" value="Aminotran_1_2"/>
    <property type="match status" value="1"/>
</dbReference>